<dbReference type="OrthoDB" id="6427445at2759"/>
<accession>A0A4Y2UZ15</accession>
<keyword evidence="1" id="KW-0862">Zinc</keyword>
<dbReference type="SUPFAM" id="SSF57756">
    <property type="entry name" value="Retrovirus zinc finger-like domains"/>
    <property type="match status" value="1"/>
</dbReference>
<keyword evidence="1" id="KW-0479">Metal-binding</keyword>
<evidence type="ECO:0000313" key="3">
    <source>
        <dbReference type="EMBL" id="GBO17354.1"/>
    </source>
</evidence>
<dbReference type="Pfam" id="PF00098">
    <property type="entry name" value="zf-CCHC"/>
    <property type="match status" value="1"/>
</dbReference>
<dbReference type="InterPro" id="IPR036875">
    <property type="entry name" value="Znf_CCHC_sf"/>
</dbReference>
<evidence type="ECO:0000313" key="4">
    <source>
        <dbReference type="Proteomes" id="UP000499080"/>
    </source>
</evidence>
<dbReference type="InterPro" id="IPR001878">
    <property type="entry name" value="Znf_CCHC"/>
</dbReference>
<sequence>MFERRRALKCYECNQPGHLTPQCPHLAKQRSEKVEPVNHAKKRDINPFLDPSVKPGLVNGIEIEFLRDSGSTIYSGIKEICKARILLWEKHMGKATVR</sequence>
<keyword evidence="4" id="KW-1185">Reference proteome</keyword>
<dbReference type="Gene3D" id="4.10.60.10">
    <property type="entry name" value="Zinc finger, CCHC-type"/>
    <property type="match status" value="1"/>
</dbReference>
<organism evidence="3 4">
    <name type="scientific">Araneus ventricosus</name>
    <name type="common">Orbweaver spider</name>
    <name type="synonym">Epeira ventricosa</name>
    <dbReference type="NCBI Taxonomy" id="182803"/>
    <lineage>
        <taxon>Eukaryota</taxon>
        <taxon>Metazoa</taxon>
        <taxon>Ecdysozoa</taxon>
        <taxon>Arthropoda</taxon>
        <taxon>Chelicerata</taxon>
        <taxon>Arachnida</taxon>
        <taxon>Araneae</taxon>
        <taxon>Araneomorphae</taxon>
        <taxon>Entelegynae</taxon>
        <taxon>Araneoidea</taxon>
        <taxon>Araneidae</taxon>
        <taxon>Araneus</taxon>
    </lineage>
</organism>
<dbReference type="PROSITE" id="PS50158">
    <property type="entry name" value="ZF_CCHC"/>
    <property type="match status" value="1"/>
</dbReference>
<dbReference type="GO" id="GO:0008270">
    <property type="term" value="F:zinc ion binding"/>
    <property type="evidence" value="ECO:0007669"/>
    <property type="project" value="UniProtKB-KW"/>
</dbReference>
<protein>
    <recommendedName>
        <fullName evidence="2">CCHC-type domain-containing protein</fullName>
    </recommendedName>
</protein>
<evidence type="ECO:0000259" key="2">
    <source>
        <dbReference type="PROSITE" id="PS50158"/>
    </source>
</evidence>
<keyword evidence="1" id="KW-0863">Zinc-finger</keyword>
<dbReference type="Proteomes" id="UP000499080">
    <property type="component" value="Unassembled WGS sequence"/>
</dbReference>
<feature type="domain" description="CCHC-type" evidence="2">
    <location>
        <begin position="9"/>
        <end position="24"/>
    </location>
</feature>
<evidence type="ECO:0000256" key="1">
    <source>
        <dbReference type="PROSITE-ProRule" id="PRU00047"/>
    </source>
</evidence>
<dbReference type="EMBL" id="BGPR01041114">
    <property type="protein sequence ID" value="GBO17354.1"/>
    <property type="molecule type" value="Genomic_DNA"/>
</dbReference>
<proteinExistence type="predicted"/>
<name>A0A4Y2UZ15_ARAVE</name>
<dbReference type="GO" id="GO:0003676">
    <property type="term" value="F:nucleic acid binding"/>
    <property type="evidence" value="ECO:0007669"/>
    <property type="project" value="InterPro"/>
</dbReference>
<comment type="caution">
    <text evidence="3">The sequence shown here is derived from an EMBL/GenBank/DDBJ whole genome shotgun (WGS) entry which is preliminary data.</text>
</comment>
<gene>
    <name evidence="3" type="ORF">AVEN_269002_1</name>
</gene>
<dbReference type="AlphaFoldDB" id="A0A4Y2UZ15"/>
<reference evidence="3 4" key="1">
    <citation type="journal article" date="2019" name="Sci. Rep.">
        <title>Orb-weaving spider Araneus ventricosus genome elucidates the spidroin gene catalogue.</title>
        <authorList>
            <person name="Kono N."/>
            <person name="Nakamura H."/>
            <person name="Ohtoshi R."/>
            <person name="Moran D.A.P."/>
            <person name="Shinohara A."/>
            <person name="Yoshida Y."/>
            <person name="Fujiwara M."/>
            <person name="Mori M."/>
            <person name="Tomita M."/>
            <person name="Arakawa K."/>
        </authorList>
    </citation>
    <scope>NUCLEOTIDE SEQUENCE [LARGE SCALE GENOMIC DNA]</scope>
</reference>